<evidence type="ECO:0000313" key="5">
    <source>
        <dbReference type="EMBL" id="KAL1408831.1"/>
    </source>
</evidence>
<feature type="compositionally biased region" description="Basic and acidic residues" evidence="2">
    <location>
        <begin position="189"/>
        <end position="199"/>
    </location>
</feature>
<comment type="caution">
    <text evidence="5">The sequence shown here is derived from an EMBL/GenBank/DDBJ whole genome shotgun (WGS) entry which is preliminary data.</text>
</comment>
<keyword evidence="3" id="KW-0472">Membrane</keyword>
<dbReference type="PANTHER" id="PTHR10281">
    <property type="entry name" value="MEMBRANE-ASSOCIATED PROGESTERONE RECEPTOR COMPONENT-RELATED"/>
    <property type="match status" value="1"/>
</dbReference>
<protein>
    <recommendedName>
        <fullName evidence="4">Cytochrome b5 heme-binding domain-containing protein</fullName>
    </recommendedName>
</protein>
<dbReference type="Proteomes" id="UP001565368">
    <property type="component" value="Unassembled WGS sequence"/>
</dbReference>
<comment type="similarity">
    <text evidence="1">Belongs to the cytochrome b5 family. MAPR subfamily.</text>
</comment>
<dbReference type="EMBL" id="JBBXJM010000004">
    <property type="protein sequence ID" value="KAL1408831.1"/>
    <property type="molecule type" value="Genomic_DNA"/>
</dbReference>
<accession>A0ABR3Q2F2</accession>
<evidence type="ECO:0000256" key="2">
    <source>
        <dbReference type="SAM" id="MobiDB-lite"/>
    </source>
</evidence>
<dbReference type="RefSeq" id="XP_069208775.1">
    <property type="nucleotide sequence ID" value="XM_069354133.1"/>
</dbReference>
<dbReference type="SMART" id="SM01117">
    <property type="entry name" value="Cyt-b5"/>
    <property type="match status" value="1"/>
</dbReference>
<evidence type="ECO:0000256" key="3">
    <source>
        <dbReference type="SAM" id="Phobius"/>
    </source>
</evidence>
<dbReference type="InterPro" id="IPR050577">
    <property type="entry name" value="MAPR/NEUFC/NENF-like"/>
</dbReference>
<feature type="region of interest" description="Disordered" evidence="2">
    <location>
        <begin position="178"/>
        <end position="224"/>
    </location>
</feature>
<dbReference type="InterPro" id="IPR001199">
    <property type="entry name" value="Cyt_B5-like_heme/steroid-bd"/>
</dbReference>
<dbReference type="Pfam" id="PF00173">
    <property type="entry name" value="Cyt-b5"/>
    <property type="match status" value="1"/>
</dbReference>
<dbReference type="InterPro" id="IPR036400">
    <property type="entry name" value="Cyt_B5-like_heme/steroid_sf"/>
</dbReference>
<reference evidence="5 6" key="1">
    <citation type="submission" date="2023-08" db="EMBL/GenBank/DDBJ databases">
        <title>Annotated Genome Sequence of Vanrija albida AlHP1.</title>
        <authorList>
            <person name="Herzog R."/>
        </authorList>
    </citation>
    <scope>NUCLEOTIDE SEQUENCE [LARGE SCALE GENOMIC DNA]</scope>
    <source>
        <strain evidence="5 6">AlHP1</strain>
    </source>
</reference>
<organism evidence="5 6">
    <name type="scientific">Vanrija albida</name>
    <dbReference type="NCBI Taxonomy" id="181172"/>
    <lineage>
        <taxon>Eukaryota</taxon>
        <taxon>Fungi</taxon>
        <taxon>Dikarya</taxon>
        <taxon>Basidiomycota</taxon>
        <taxon>Agaricomycotina</taxon>
        <taxon>Tremellomycetes</taxon>
        <taxon>Trichosporonales</taxon>
        <taxon>Trichosporonaceae</taxon>
        <taxon>Vanrija</taxon>
    </lineage>
</organism>
<dbReference type="SUPFAM" id="SSF55856">
    <property type="entry name" value="Cytochrome b5-like heme/steroid binding domain"/>
    <property type="match status" value="1"/>
</dbReference>
<dbReference type="GeneID" id="95986688"/>
<dbReference type="Gene3D" id="3.10.120.10">
    <property type="entry name" value="Cytochrome b5-like heme/steroid binding domain"/>
    <property type="match status" value="1"/>
</dbReference>
<sequence>MSEPDRKPTTKKTKKSEPAPAGSILPRLLLLAVFLPLLSHFLVGNYTFSLAPVLQPYLKAIRTHPLNPLAPPQREFTLLELARHDGADPNKPIYLSIKGQVFDVSANPRVYGKGGAYNMMAGRDASRSFVTGCFQTHLTHDLRGFTEQDMASLDHWVKFFTDSDKYHKVGTAVLPPIHPDTPIPAGCHDAQEKAEERHGQRPQNKPVGHAHGGKAKANPHAGGR</sequence>
<evidence type="ECO:0000256" key="1">
    <source>
        <dbReference type="ARBA" id="ARBA00038357"/>
    </source>
</evidence>
<name>A0ABR3Q2F2_9TREE</name>
<evidence type="ECO:0000259" key="4">
    <source>
        <dbReference type="SMART" id="SM01117"/>
    </source>
</evidence>
<evidence type="ECO:0000313" key="6">
    <source>
        <dbReference type="Proteomes" id="UP001565368"/>
    </source>
</evidence>
<feature type="domain" description="Cytochrome b5 heme-binding" evidence="4">
    <location>
        <begin position="76"/>
        <end position="173"/>
    </location>
</feature>
<keyword evidence="3" id="KW-1133">Transmembrane helix</keyword>
<keyword evidence="6" id="KW-1185">Reference proteome</keyword>
<gene>
    <name evidence="5" type="ORF">Q8F55_005645</name>
</gene>
<proteinExistence type="inferred from homology"/>
<feature type="transmembrane region" description="Helical" evidence="3">
    <location>
        <begin position="21"/>
        <end position="43"/>
    </location>
</feature>
<keyword evidence="3" id="KW-0812">Transmembrane</keyword>
<dbReference type="PANTHER" id="PTHR10281:SF76">
    <property type="entry name" value="CALCUTTA CUP-RELATED"/>
    <property type="match status" value="1"/>
</dbReference>